<feature type="non-terminal residue" evidence="1">
    <location>
        <position position="1"/>
    </location>
</feature>
<protein>
    <recommendedName>
        <fullName evidence="3">Reverse transcriptase domain-containing protein</fullName>
    </recommendedName>
</protein>
<proteinExistence type="predicted"/>
<reference evidence="1 2" key="1">
    <citation type="submission" date="2013-11" db="EMBL/GenBank/DDBJ databases">
        <title>Opisthorchis viverrini - life in the bile duct.</title>
        <authorList>
            <person name="Young N.D."/>
            <person name="Nagarajan N."/>
            <person name="Lin S.J."/>
            <person name="Korhonen P.K."/>
            <person name="Jex A.R."/>
            <person name="Hall R.S."/>
            <person name="Safavi-Hemami H."/>
            <person name="Kaewkong W."/>
            <person name="Bertrand D."/>
            <person name="Gao S."/>
            <person name="Seet Q."/>
            <person name="Wongkham S."/>
            <person name="Teh B.T."/>
            <person name="Wongkham C."/>
            <person name="Intapan P.M."/>
            <person name="Maleewong W."/>
            <person name="Yang X."/>
            <person name="Hu M."/>
            <person name="Wang Z."/>
            <person name="Hofmann A."/>
            <person name="Sternberg P.W."/>
            <person name="Tan P."/>
            <person name="Wang J."/>
            <person name="Gasser R.B."/>
        </authorList>
    </citation>
    <scope>NUCLEOTIDE SEQUENCE [LARGE SCALE GENOMIC DNA]</scope>
</reference>
<dbReference type="SUPFAM" id="SSF56672">
    <property type="entry name" value="DNA/RNA polymerases"/>
    <property type="match status" value="1"/>
</dbReference>
<dbReference type="Gene3D" id="3.10.10.10">
    <property type="entry name" value="HIV Type 1 Reverse Transcriptase, subunit A, domain 1"/>
    <property type="match status" value="1"/>
</dbReference>
<dbReference type="AlphaFoldDB" id="A0A074ZLP1"/>
<keyword evidence="2" id="KW-1185">Reference proteome</keyword>
<dbReference type="KEGG" id="ovi:T265_13677"/>
<name>A0A074ZLP1_OPIVI</name>
<dbReference type="RefSeq" id="XP_009168256.1">
    <property type="nucleotide sequence ID" value="XM_009169992.1"/>
</dbReference>
<dbReference type="CDD" id="cd01647">
    <property type="entry name" value="RT_LTR"/>
    <property type="match status" value="1"/>
</dbReference>
<dbReference type="Gene3D" id="3.30.70.270">
    <property type="match status" value="1"/>
</dbReference>
<evidence type="ECO:0000313" key="2">
    <source>
        <dbReference type="Proteomes" id="UP000054324"/>
    </source>
</evidence>
<dbReference type="OrthoDB" id="10068977at2759"/>
<sequence length="252" mass="27300">VTSVRHPAPTSSGISKSISKLRHPVYQAAFNIHTLKQAGEQAALALTLDSLGTDVCCVSETRIQDASTVVELTTPSLSTRFRLRISGDAEAAAVGYAPQVCTVPSHRAEVSLLDWIPVHNRPYALRLAKPKRPVPFAALATVENELVRLQQSGVIQPVNHSSWAAPTVVIKKANGKVRICADYSTGLNAVLDSHQYPLPVPEDLFTKLNGGRCFAKLDLADAYLQIEVSDDSKELLTINTHRGFNLTVCRLG</sequence>
<dbReference type="STRING" id="6198.A0A074ZLP1"/>
<organism evidence="1 2">
    <name type="scientific">Opisthorchis viverrini</name>
    <name type="common">Southeast Asian liver fluke</name>
    <dbReference type="NCBI Taxonomy" id="6198"/>
    <lineage>
        <taxon>Eukaryota</taxon>
        <taxon>Metazoa</taxon>
        <taxon>Spiralia</taxon>
        <taxon>Lophotrochozoa</taxon>
        <taxon>Platyhelminthes</taxon>
        <taxon>Trematoda</taxon>
        <taxon>Digenea</taxon>
        <taxon>Opisthorchiida</taxon>
        <taxon>Opisthorchiata</taxon>
        <taxon>Opisthorchiidae</taxon>
        <taxon>Opisthorchis</taxon>
    </lineage>
</organism>
<dbReference type="Proteomes" id="UP000054324">
    <property type="component" value="Unassembled WGS sequence"/>
</dbReference>
<dbReference type="InterPro" id="IPR043502">
    <property type="entry name" value="DNA/RNA_pol_sf"/>
</dbReference>
<dbReference type="PANTHER" id="PTHR37984">
    <property type="entry name" value="PROTEIN CBG26694"/>
    <property type="match status" value="1"/>
</dbReference>
<accession>A0A074ZLP1</accession>
<evidence type="ECO:0008006" key="3">
    <source>
        <dbReference type="Google" id="ProtNLM"/>
    </source>
</evidence>
<dbReference type="InterPro" id="IPR050951">
    <property type="entry name" value="Retrovirus_Pol_polyprotein"/>
</dbReference>
<dbReference type="GeneID" id="20327844"/>
<dbReference type="CTD" id="20327844"/>
<evidence type="ECO:0000313" key="1">
    <source>
        <dbReference type="EMBL" id="KER28001.1"/>
    </source>
</evidence>
<gene>
    <name evidence="1" type="ORF">T265_13677</name>
</gene>
<dbReference type="InterPro" id="IPR043128">
    <property type="entry name" value="Rev_trsase/Diguanyl_cyclase"/>
</dbReference>
<dbReference type="EMBL" id="KL596709">
    <property type="protein sequence ID" value="KER28001.1"/>
    <property type="molecule type" value="Genomic_DNA"/>
</dbReference>
<dbReference type="PANTHER" id="PTHR37984:SF5">
    <property type="entry name" value="PROTEIN NYNRIN-LIKE"/>
    <property type="match status" value="1"/>
</dbReference>